<feature type="transmembrane region" description="Helical" evidence="6">
    <location>
        <begin position="44"/>
        <end position="62"/>
    </location>
</feature>
<keyword evidence="8" id="KW-1185">Reference proteome</keyword>
<evidence type="ECO:0000313" key="8">
    <source>
        <dbReference type="Proteomes" id="UP000669060"/>
    </source>
</evidence>
<keyword evidence="4 6" id="KW-1133">Transmembrane helix</keyword>
<evidence type="ECO:0000256" key="5">
    <source>
        <dbReference type="ARBA" id="ARBA00023136"/>
    </source>
</evidence>
<dbReference type="EMBL" id="JAELYA010000001">
    <property type="protein sequence ID" value="MBO3274615.1"/>
    <property type="molecule type" value="Genomic_DNA"/>
</dbReference>
<gene>
    <name evidence="7" type="ORF">JFY56_05230</name>
</gene>
<name>A0ABS3TLS6_9PSED</name>
<sequence>MPIELLAAFLMFAFVTSITPGPNNMMLLASGVNFGVRRTLPHMLGISIGFLVLVVAVGLGLNRLFELFPLTYTALRYLGGAYLLYLAWKIANAGAPQGSSTTSGGKPFSFLQAAAFQWVNPKAWIMAIGAITTYTPQQDFIGNVLLIAVLFAVVNLPSVGVWTIAGSLLRRWLEEPARLRVFNIGMALLLVASLYPLFASAH</sequence>
<evidence type="ECO:0000256" key="6">
    <source>
        <dbReference type="SAM" id="Phobius"/>
    </source>
</evidence>
<evidence type="ECO:0000313" key="7">
    <source>
        <dbReference type="EMBL" id="MBO3274615.1"/>
    </source>
</evidence>
<dbReference type="RefSeq" id="WP_208312416.1">
    <property type="nucleotide sequence ID" value="NZ_JAELYA010000001.1"/>
</dbReference>
<comment type="caution">
    <text evidence="7">The sequence shown here is derived from an EMBL/GenBank/DDBJ whole genome shotgun (WGS) entry which is preliminary data.</text>
</comment>
<dbReference type="Pfam" id="PF01810">
    <property type="entry name" value="LysE"/>
    <property type="match status" value="1"/>
</dbReference>
<accession>A0ABS3TLS6</accession>
<proteinExistence type="predicted"/>
<evidence type="ECO:0000256" key="4">
    <source>
        <dbReference type="ARBA" id="ARBA00022989"/>
    </source>
</evidence>
<feature type="transmembrane region" description="Helical" evidence="6">
    <location>
        <begin position="74"/>
        <end position="91"/>
    </location>
</feature>
<dbReference type="Proteomes" id="UP000669060">
    <property type="component" value="Unassembled WGS sequence"/>
</dbReference>
<evidence type="ECO:0000256" key="3">
    <source>
        <dbReference type="ARBA" id="ARBA00022692"/>
    </source>
</evidence>
<keyword evidence="5 6" id="KW-0472">Membrane</keyword>
<keyword evidence="3 6" id="KW-0812">Transmembrane</keyword>
<organism evidence="7 8">
    <name type="scientific">Pseudomonas schmalbachii</name>
    <dbReference type="NCBI Taxonomy" id="2816993"/>
    <lineage>
        <taxon>Bacteria</taxon>
        <taxon>Pseudomonadati</taxon>
        <taxon>Pseudomonadota</taxon>
        <taxon>Gammaproteobacteria</taxon>
        <taxon>Pseudomonadales</taxon>
        <taxon>Pseudomonadaceae</taxon>
        <taxon>Pseudomonas</taxon>
    </lineage>
</organism>
<dbReference type="PANTHER" id="PTHR30086:SF20">
    <property type="entry name" value="ARGININE EXPORTER PROTEIN ARGO-RELATED"/>
    <property type="match status" value="1"/>
</dbReference>
<protein>
    <submittedName>
        <fullName evidence="7">LysE family translocator</fullName>
    </submittedName>
</protein>
<dbReference type="PANTHER" id="PTHR30086">
    <property type="entry name" value="ARGININE EXPORTER PROTEIN ARGO"/>
    <property type="match status" value="1"/>
</dbReference>
<feature type="transmembrane region" description="Helical" evidence="6">
    <location>
        <begin position="181"/>
        <end position="198"/>
    </location>
</feature>
<reference evidence="7 8" key="1">
    <citation type="submission" date="2020-12" db="EMBL/GenBank/DDBJ databases">
        <title>Pseudomonas schmalbachii sp. nov. isolated from millipede gut.</title>
        <authorList>
            <person name="Shelomi M."/>
        </authorList>
    </citation>
    <scope>NUCLEOTIDE SEQUENCE [LARGE SCALE GENOMIC DNA]</scope>
    <source>
        <strain evidence="7 8">Milli4</strain>
    </source>
</reference>
<feature type="transmembrane region" description="Helical" evidence="6">
    <location>
        <begin position="144"/>
        <end position="169"/>
    </location>
</feature>
<dbReference type="InterPro" id="IPR001123">
    <property type="entry name" value="LeuE-type"/>
</dbReference>
<comment type="subcellular location">
    <subcellularLocation>
        <location evidence="1">Cell membrane</location>
        <topology evidence="1">Multi-pass membrane protein</topology>
    </subcellularLocation>
</comment>
<evidence type="ECO:0000256" key="1">
    <source>
        <dbReference type="ARBA" id="ARBA00004651"/>
    </source>
</evidence>
<evidence type="ECO:0000256" key="2">
    <source>
        <dbReference type="ARBA" id="ARBA00022475"/>
    </source>
</evidence>
<keyword evidence="2" id="KW-1003">Cell membrane</keyword>